<reference evidence="1" key="1">
    <citation type="submission" date="2020-03" db="EMBL/GenBank/DDBJ databases">
        <title>The deep terrestrial virosphere.</title>
        <authorList>
            <person name="Holmfeldt K."/>
            <person name="Nilsson E."/>
            <person name="Simone D."/>
            <person name="Lopez-Fernandez M."/>
            <person name="Wu X."/>
            <person name="de Brujin I."/>
            <person name="Lundin D."/>
            <person name="Andersson A."/>
            <person name="Bertilsson S."/>
            <person name="Dopson M."/>
        </authorList>
    </citation>
    <scope>NUCLEOTIDE SEQUENCE</scope>
    <source>
        <strain evidence="1">TM448A01222</strain>
    </source>
</reference>
<gene>
    <name evidence="1" type="ORF">TM448A01222_0021</name>
</gene>
<proteinExistence type="predicted"/>
<name>A0A6H1ZMC7_9ZZZZ</name>
<accession>A0A6H1ZMC7</accession>
<sequence length="367" mass="41845">MPIWIPEYLTKNKTEASNDQTLYVDLPEKEQISFLQIDISVQNAAAAMLLRTIMDTIDKFEIIADGVKTIYNLEPEIASYIQFVTQNGIYPNHGFNYTPNARQTLELIIPFGRYLFDEEYMLDTGLYDSVQLRIPYTLNATYDTLATFRHSIVMWRPLEKLSPVGFIRNRAIQKETITEAAQTVDHKLPMTYPWRYLGVRVEDYDQNIATDVNAIKLNVDEGRLVPFDLRINELRDFDKVRFPETNGYKIMGALSDTTMVKGHTDYPYPRAIVSSGVRALMFKLYWAIGEQVGLNIYEAAGTVVADSHAIQMMVAGSNPHKCLTLFDGRVTPFPAANFTQAKVEYDMAAYITTLHTFIQEIVTGRLS</sequence>
<evidence type="ECO:0000313" key="1">
    <source>
        <dbReference type="EMBL" id="QJA49083.1"/>
    </source>
</evidence>
<dbReference type="EMBL" id="MT144116">
    <property type="protein sequence ID" value="QJA49083.1"/>
    <property type="molecule type" value="Genomic_DNA"/>
</dbReference>
<organism evidence="1">
    <name type="scientific">viral metagenome</name>
    <dbReference type="NCBI Taxonomy" id="1070528"/>
    <lineage>
        <taxon>unclassified sequences</taxon>
        <taxon>metagenomes</taxon>
        <taxon>organismal metagenomes</taxon>
    </lineage>
</organism>
<dbReference type="AlphaFoldDB" id="A0A6H1ZMC7"/>
<protein>
    <submittedName>
        <fullName evidence="1">Uncharacterized protein</fullName>
    </submittedName>
</protein>